<dbReference type="NCBIfam" id="TIGR03759">
    <property type="entry name" value="conj_TIGR03759"/>
    <property type="match status" value="1"/>
</dbReference>
<accession>A0AAW7CPU9</accession>
<dbReference type="GeneID" id="83613113"/>
<gene>
    <name evidence="1" type="ORF">QSH02_13890</name>
</gene>
<evidence type="ECO:0000313" key="2">
    <source>
        <dbReference type="Proteomes" id="UP001224739"/>
    </source>
</evidence>
<organism evidence="1 2">
    <name type="scientific">Proteus faecis</name>
    <dbReference type="NCBI Taxonomy" id="2050967"/>
    <lineage>
        <taxon>Bacteria</taxon>
        <taxon>Pseudomonadati</taxon>
        <taxon>Pseudomonadota</taxon>
        <taxon>Gammaproteobacteria</taxon>
        <taxon>Enterobacterales</taxon>
        <taxon>Morganellaceae</taxon>
        <taxon>Proteus</taxon>
    </lineage>
</organism>
<protein>
    <submittedName>
        <fullName evidence="1">TIGR03759 family integrating conjugative element protein</fullName>
    </submittedName>
</protein>
<proteinExistence type="predicted"/>
<dbReference type="InterPro" id="IPR022293">
    <property type="entry name" value="Integrating-conj_element"/>
</dbReference>
<dbReference type="RefSeq" id="WP_286039180.1">
    <property type="nucleotide sequence ID" value="NZ_JASVWJ010000007.1"/>
</dbReference>
<sequence length="234" mass="27252">MKMQSILNSQFLILLGISVLTVSTEGMADQSQHQVLKTEQQALEQSLIAENAQEWKLTDKEWQRYEMLKKGKRGLFSPNLDPLTLLGIEARTYEERRYFAELVVKQEFQRVEAELAFQREINQAWLRLYPEILPIQNEIRESRQALFLKENCPVCEAKLAQLIKQNQPIDIYLVGSTGKDDVIRNWAKKHHIPIEKVKNRHITLNHDNGIWLKHGNGMMPIVLQQGAQGWQRVD</sequence>
<dbReference type="EMBL" id="JASVWL010000011">
    <property type="protein sequence ID" value="MDL5355928.1"/>
    <property type="molecule type" value="Genomic_DNA"/>
</dbReference>
<name>A0AAW7CPU9_9GAMM</name>
<evidence type="ECO:0000313" key="1">
    <source>
        <dbReference type="EMBL" id="MDL5355928.1"/>
    </source>
</evidence>
<dbReference type="Proteomes" id="UP001224739">
    <property type="component" value="Unassembled WGS sequence"/>
</dbReference>
<dbReference type="AlphaFoldDB" id="A0AAW7CPU9"/>
<comment type="caution">
    <text evidence="1">The sequence shown here is derived from an EMBL/GenBank/DDBJ whole genome shotgun (WGS) entry which is preliminary data.</text>
</comment>
<reference evidence="1" key="1">
    <citation type="submission" date="2023-06" db="EMBL/GenBank/DDBJ databases">
        <title>Acute promotion of culturable opportunistic pathogens and persistent increase of antibiotic resistance following antibiotic exposure in mouse gut microbiota.</title>
        <authorList>
            <person name="Li L."/>
            <person name="Wang B."/>
            <person name="Sun Y."/>
            <person name="Wang M."/>
            <person name="Xu H."/>
        </authorList>
    </citation>
    <scope>NUCLEOTIDE SEQUENCE</scope>
    <source>
        <strain evidence="1">EPA10_1</strain>
    </source>
</reference>